<dbReference type="SMART" id="SM00740">
    <property type="entry name" value="PASTA"/>
    <property type="match status" value="2"/>
</dbReference>
<dbReference type="EMBL" id="BOOC01000005">
    <property type="protein sequence ID" value="GIH39052.1"/>
    <property type="molecule type" value="Genomic_DNA"/>
</dbReference>
<feature type="compositionally biased region" description="Polar residues" evidence="1">
    <location>
        <begin position="545"/>
        <end position="576"/>
    </location>
</feature>
<dbReference type="InterPro" id="IPR018247">
    <property type="entry name" value="EF_Hand_1_Ca_BS"/>
</dbReference>
<evidence type="ECO:0000259" key="3">
    <source>
        <dbReference type="PROSITE" id="PS51178"/>
    </source>
</evidence>
<accession>A0ABQ4FW78</accession>
<gene>
    <name evidence="4" type="ORF">Mco01_20520</name>
</gene>
<feature type="region of interest" description="Disordered" evidence="1">
    <location>
        <begin position="423"/>
        <end position="491"/>
    </location>
</feature>
<feature type="domain" description="PASTA" evidence="3">
    <location>
        <begin position="489"/>
        <end position="555"/>
    </location>
</feature>
<evidence type="ECO:0000313" key="4">
    <source>
        <dbReference type="EMBL" id="GIH39052.1"/>
    </source>
</evidence>
<feature type="region of interest" description="Disordered" evidence="1">
    <location>
        <begin position="520"/>
        <end position="576"/>
    </location>
</feature>
<evidence type="ECO:0000256" key="2">
    <source>
        <dbReference type="SAM" id="Phobius"/>
    </source>
</evidence>
<keyword evidence="2" id="KW-0472">Membrane</keyword>
<feature type="compositionally biased region" description="Low complexity" evidence="1">
    <location>
        <begin position="301"/>
        <end position="326"/>
    </location>
</feature>
<organism evidence="4 5">
    <name type="scientific">Microbispora corallina</name>
    <dbReference type="NCBI Taxonomy" id="83302"/>
    <lineage>
        <taxon>Bacteria</taxon>
        <taxon>Bacillati</taxon>
        <taxon>Actinomycetota</taxon>
        <taxon>Actinomycetes</taxon>
        <taxon>Streptosporangiales</taxon>
        <taxon>Streptosporangiaceae</taxon>
        <taxon>Microbispora</taxon>
    </lineage>
</organism>
<dbReference type="PROSITE" id="PS00018">
    <property type="entry name" value="EF_HAND_1"/>
    <property type="match status" value="1"/>
</dbReference>
<keyword evidence="2" id="KW-0812">Transmembrane</keyword>
<proteinExistence type="predicted"/>
<dbReference type="InterPro" id="IPR011600">
    <property type="entry name" value="Pept_C14_caspase"/>
</dbReference>
<evidence type="ECO:0000256" key="1">
    <source>
        <dbReference type="SAM" id="MobiDB-lite"/>
    </source>
</evidence>
<name>A0ABQ4FW78_9ACTN</name>
<dbReference type="Gene3D" id="3.30.10.20">
    <property type="match status" value="2"/>
</dbReference>
<dbReference type="CDD" id="cd06577">
    <property type="entry name" value="PASTA_pknB"/>
    <property type="match status" value="2"/>
</dbReference>
<dbReference type="PROSITE" id="PS51178">
    <property type="entry name" value="PASTA"/>
    <property type="match status" value="2"/>
</dbReference>
<dbReference type="Pfam" id="PF03793">
    <property type="entry name" value="PASTA"/>
    <property type="match status" value="2"/>
</dbReference>
<protein>
    <recommendedName>
        <fullName evidence="3">PASTA domain-containing protein</fullName>
    </recommendedName>
</protein>
<dbReference type="InterPro" id="IPR029030">
    <property type="entry name" value="Caspase-like_dom_sf"/>
</dbReference>
<evidence type="ECO:0000313" key="5">
    <source>
        <dbReference type="Proteomes" id="UP000603904"/>
    </source>
</evidence>
<comment type="caution">
    <text evidence="4">The sequence shown here is derived from an EMBL/GenBank/DDBJ whole genome shotgun (WGS) entry which is preliminary data.</text>
</comment>
<dbReference type="SUPFAM" id="SSF52129">
    <property type="entry name" value="Caspase-like"/>
    <property type="match status" value="1"/>
</dbReference>
<dbReference type="RefSeq" id="WP_425559989.1">
    <property type="nucleotide sequence ID" value="NZ_BAAAGP010000002.1"/>
</dbReference>
<feature type="domain" description="PASTA" evidence="3">
    <location>
        <begin position="383"/>
        <end position="449"/>
    </location>
</feature>
<feature type="compositionally biased region" description="Pro residues" evidence="1">
    <location>
        <begin position="331"/>
        <end position="346"/>
    </location>
</feature>
<keyword evidence="2" id="KW-1133">Transmembrane helix</keyword>
<keyword evidence="5" id="KW-1185">Reference proteome</keyword>
<feature type="compositionally biased region" description="Low complexity" evidence="1">
    <location>
        <begin position="453"/>
        <end position="471"/>
    </location>
</feature>
<feature type="compositionally biased region" description="Polar residues" evidence="1">
    <location>
        <begin position="478"/>
        <end position="488"/>
    </location>
</feature>
<feature type="region of interest" description="Disordered" evidence="1">
    <location>
        <begin position="251"/>
        <end position="353"/>
    </location>
</feature>
<dbReference type="Pfam" id="PF00656">
    <property type="entry name" value="Peptidase_C14"/>
    <property type="match status" value="1"/>
</dbReference>
<dbReference type="Gene3D" id="3.40.50.1460">
    <property type="match status" value="1"/>
</dbReference>
<dbReference type="Proteomes" id="UP000603904">
    <property type="component" value="Unassembled WGS sequence"/>
</dbReference>
<dbReference type="NCBIfam" id="NF047832">
    <property type="entry name" value="caspase_w_EACC1"/>
    <property type="match status" value="1"/>
</dbReference>
<reference evidence="4 5" key="1">
    <citation type="submission" date="2021-01" db="EMBL/GenBank/DDBJ databases">
        <title>Whole genome shotgun sequence of Microbispora corallina NBRC 16416.</title>
        <authorList>
            <person name="Komaki H."/>
            <person name="Tamura T."/>
        </authorList>
    </citation>
    <scope>NUCLEOTIDE SEQUENCE [LARGE SCALE GENOMIC DNA]</scope>
    <source>
        <strain evidence="4 5">NBRC 16416</strain>
    </source>
</reference>
<sequence>MPSPEPGSYALIVGADTYADKALGQLRSPTHDGRELSEVLSDPRIGGFSTRQLFNRPAYEVAEEIEGFFADRRPDDLLVLHLSCHGVKDESGRLYFAMSSTKLDRLAATGLSAAFVNEQIDRSRSQKIVLLLDCCYSGAFPQNLIPRSSERLGLDRFQGRGRVVISASTALEYAYESDTGLLSGAGQPSVFTGVLVEGLRTGKADVDSDGMVSVDELYDYLFDHVRQITPHQTPEKISTVRGELIIARNPRWAPHAQPVPSVSADPAQDDAEDESAKGTQPFRLVADTYVPPTKPAPPTKPETTAPETTAPETTAPETTAPKPTAPDVRVPKPPGVAPLALSPPPVRSRKKTSGRRKGVLGIFATAGAITATVVAVLLVINMTPPAAYVPALSRMAKKAAISKLTRLGLRPVLVEVHSDTISAGSVIDTDPPSGQPIHSGDSVTLRVSLGPKSSLSPSPSRTPTPSRTRTPTPTPTPQHNGSGTENTPRPTPVEVLSVVGLTLANALNTLQRAGFTVTTVEQPSDSVPQGDVIDQAPEPGAHLQPGTTITLTVSSGSLEQPTDQPTDQPTGDNPFG</sequence>
<feature type="transmembrane region" description="Helical" evidence="2">
    <location>
        <begin position="359"/>
        <end position="380"/>
    </location>
</feature>
<dbReference type="InterPro" id="IPR005543">
    <property type="entry name" value="PASTA_dom"/>
</dbReference>